<proteinExistence type="predicted"/>
<dbReference type="STRING" id="927665.HMPREF1535_04663"/>
<evidence type="ECO:0000313" key="1">
    <source>
        <dbReference type="EMBL" id="KKB47255.1"/>
    </source>
</evidence>
<dbReference type="AlphaFoldDB" id="A0A0F5IPI2"/>
<gene>
    <name evidence="1" type="ORF">HMPREF1535_04663</name>
</gene>
<dbReference type="EMBL" id="AQHV01000026">
    <property type="protein sequence ID" value="KKB47255.1"/>
    <property type="molecule type" value="Genomic_DNA"/>
</dbReference>
<evidence type="ECO:0000313" key="2">
    <source>
        <dbReference type="Proteomes" id="UP000033047"/>
    </source>
</evidence>
<dbReference type="Proteomes" id="UP000033047">
    <property type="component" value="Unassembled WGS sequence"/>
</dbReference>
<dbReference type="RefSeq" id="WP_005850441.1">
    <property type="nucleotide sequence ID" value="NZ_KQ033914.1"/>
</dbReference>
<dbReference type="GeneID" id="69979225"/>
<name>A0A0F5IPI2_9BACT</name>
<dbReference type="PATRIC" id="fig|927665.4.peg.4783"/>
<reference evidence="1 2" key="1">
    <citation type="submission" date="2013-04" db="EMBL/GenBank/DDBJ databases">
        <title>The Genome Sequence of Parabacteroides goldsteinii DSM 19448.</title>
        <authorList>
            <consortium name="The Broad Institute Genomics Platform"/>
            <person name="Earl A."/>
            <person name="Ward D."/>
            <person name="Feldgarden M."/>
            <person name="Gevers D."/>
            <person name="Martens E."/>
            <person name="Sakamoto M."/>
            <person name="Benno Y."/>
            <person name="Song Y."/>
            <person name="Liu C."/>
            <person name="Lee J."/>
            <person name="Bolanos M."/>
            <person name="Vaisanen M.L."/>
            <person name="Finegold S.M."/>
            <person name="Walker B."/>
            <person name="Young S."/>
            <person name="Zeng Q."/>
            <person name="Gargeya S."/>
            <person name="Fitzgerald M."/>
            <person name="Haas B."/>
            <person name="Abouelleil A."/>
            <person name="Allen A.W."/>
            <person name="Alvarado L."/>
            <person name="Arachchi H.M."/>
            <person name="Berlin A.M."/>
            <person name="Chapman S.B."/>
            <person name="Gainer-Dewar J."/>
            <person name="Goldberg J."/>
            <person name="Griggs A."/>
            <person name="Gujja S."/>
            <person name="Hansen M."/>
            <person name="Howarth C."/>
            <person name="Imamovic A."/>
            <person name="Ireland A."/>
            <person name="Larimer J."/>
            <person name="McCowan C."/>
            <person name="Murphy C."/>
            <person name="Pearson M."/>
            <person name="Poon T.W."/>
            <person name="Priest M."/>
            <person name="Roberts A."/>
            <person name="Saif S."/>
            <person name="Shea T."/>
            <person name="Sisk P."/>
            <person name="Sykes S."/>
            <person name="Wortman J."/>
            <person name="Nusbaum C."/>
            <person name="Birren B."/>
        </authorList>
    </citation>
    <scope>NUCLEOTIDE SEQUENCE [LARGE SCALE GENOMIC DNA]</scope>
    <source>
        <strain evidence="1 2">DSM 19448</strain>
    </source>
</reference>
<organism evidence="1 2">
    <name type="scientific">Parabacteroides goldsteinii DSM 19448 = WAL 12034</name>
    <dbReference type="NCBI Taxonomy" id="927665"/>
    <lineage>
        <taxon>Bacteria</taxon>
        <taxon>Pseudomonadati</taxon>
        <taxon>Bacteroidota</taxon>
        <taxon>Bacteroidia</taxon>
        <taxon>Bacteroidales</taxon>
        <taxon>Tannerellaceae</taxon>
        <taxon>Parabacteroides</taxon>
    </lineage>
</organism>
<protein>
    <submittedName>
        <fullName evidence="1">Uncharacterized protein</fullName>
    </submittedName>
</protein>
<sequence length="85" mass="10244">MEVRIESMVCLWDDKIPTMFLEFVNLLTLATSEEQLRRSVKDFAEKHGLDRFFLYGFGSHHFYLHQRYTSDPEMVMRNRVLSVHF</sequence>
<accession>A0A0F5IPI2</accession>
<comment type="caution">
    <text evidence="1">The sequence shown here is derived from an EMBL/GenBank/DDBJ whole genome shotgun (WGS) entry which is preliminary data.</text>
</comment>
<dbReference type="HOGENOM" id="CLU_185000_0_0_10"/>